<protein>
    <submittedName>
        <fullName evidence="2">Uncharacterized protein</fullName>
    </submittedName>
</protein>
<dbReference type="EMBL" id="JACCCW010000002">
    <property type="protein sequence ID" value="NYF80511.1"/>
    <property type="molecule type" value="Genomic_DNA"/>
</dbReference>
<comment type="caution">
    <text evidence="2">The sequence shown here is derived from an EMBL/GenBank/DDBJ whole genome shotgun (WGS) entry which is preliminary data.</text>
</comment>
<keyword evidence="1" id="KW-0812">Transmembrane</keyword>
<keyword evidence="1" id="KW-1133">Transmembrane helix</keyword>
<reference evidence="2 3" key="1">
    <citation type="submission" date="2020-07" db="EMBL/GenBank/DDBJ databases">
        <title>Genomic Encyclopedia of Type Strains, Phase IV (KMG-V): Genome sequencing to study the core and pangenomes of soil and plant-associated prokaryotes.</title>
        <authorList>
            <person name="Whitman W."/>
        </authorList>
    </citation>
    <scope>NUCLEOTIDE SEQUENCE [LARGE SCALE GENOMIC DNA]</scope>
    <source>
        <strain evidence="2 3">X4EP2</strain>
    </source>
</reference>
<proteinExistence type="predicted"/>
<feature type="transmembrane region" description="Helical" evidence="1">
    <location>
        <begin position="40"/>
        <end position="61"/>
    </location>
</feature>
<organism evidence="2 3">
    <name type="scientific">Granulicella arctica</name>
    <dbReference type="NCBI Taxonomy" id="940613"/>
    <lineage>
        <taxon>Bacteria</taxon>
        <taxon>Pseudomonadati</taxon>
        <taxon>Acidobacteriota</taxon>
        <taxon>Terriglobia</taxon>
        <taxon>Terriglobales</taxon>
        <taxon>Acidobacteriaceae</taxon>
        <taxon>Granulicella</taxon>
    </lineage>
</organism>
<accession>A0A7Y9PJW3</accession>
<dbReference type="AlphaFoldDB" id="A0A7Y9PJW3"/>
<dbReference type="Proteomes" id="UP000589520">
    <property type="component" value="Unassembled WGS sequence"/>
</dbReference>
<gene>
    <name evidence="2" type="ORF">HDF17_002831</name>
</gene>
<keyword evidence="1" id="KW-0472">Membrane</keyword>
<evidence type="ECO:0000313" key="2">
    <source>
        <dbReference type="EMBL" id="NYF80511.1"/>
    </source>
</evidence>
<name>A0A7Y9PJW3_9BACT</name>
<feature type="transmembrane region" description="Helical" evidence="1">
    <location>
        <begin position="12"/>
        <end position="34"/>
    </location>
</feature>
<evidence type="ECO:0000313" key="3">
    <source>
        <dbReference type="Proteomes" id="UP000589520"/>
    </source>
</evidence>
<sequence length="85" mass="9462">MLPFDRKPFARPLAITVIALSFIGAACLAFYFYINDSLHISEVVGIFLLLLTIVPPNVAIVMRKPGDIEAFDSHPPLGHRRSTIR</sequence>
<keyword evidence="3" id="KW-1185">Reference proteome</keyword>
<evidence type="ECO:0000256" key="1">
    <source>
        <dbReference type="SAM" id="Phobius"/>
    </source>
</evidence>
<dbReference type="PROSITE" id="PS51257">
    <property type="entry name" value="PROKAR_LIPOPROTEIN"/>
    <property type="match status" value="1"/>
</dbReference>